<protein>
    <submittedName>
        <fullName evidence="2">Uncharacterized protein</fullName>
    </submittedName>
</protein>
<organism evidence="2">
    <name type="scientific">marine sediment metagenome</name>
    <dbReference type="NCBI Taxonomy" id="412755"/>
    <lineage>
        <taxon>unclassified sequences</taxon>
        <taxon>metagenomes</taxon>
        <taxon>ecological metagenomes</taxon>
    </lineage>
</organism>
<accession>A0A0F9DRX0</accession>
<reference evidence="2" key="1">
    <citation type="journal article" date="2015" name="Nature">
        <title>Complex archaea that bridge the gap between prokaryotes and eukaryotes.</title>
        <authorList>
            <person name="Spang A."/>
            <person name="Saw J.H."/>
            <person name="Jorgensen S.L."/>
            <person name="Zaremba-Niedzwiedzka K."/>
            <person name="Martijn J."/>
            <person name="Lind A.E."/>
            <person name="van Eijk R."/>
            <person name="Schleper C."/>
            <person name="Guy L."/>
            <person name="Ettema T.J."/>
        </authorList>
    </citation>
    <scope>NUCLEOTIDE SEQUENCE</scope>
</reference>
<gene>
    <name evidence="2" type="ORF">LCGC14_2455790</name>
</gene>
<dbReference type="EMBL" id="LAZR01038112">
    <property type="protein sequence ID" value="KKL20406.1"/>
    <property type="molecule type" value="Genomic_DNA"/>
</dbReference>
<evidence type="ECO:0000256" key="1">
    <source>
        <dbReference type="SAM" id="MobiDB-lite"/>
    </source>
</evidence>
<sequence>MPAFQTSEAYTKKADGLTPPPKPPRKARTAPQEVPSNVTLGYLMKMKPDDSFITVRVPTTTPDGILYDTISFNYNVDFLSGETYTLHPIVAQELYHAIRNHAVAITNQKRGLTIESKNLLYELKRQEEAERVMFSQFAEAGIAV</sequence>
<feature type="region of interest" description="Disordered" evidence="1">
    <location>
        <begin position="1"/>
        <end position="33"/>
    </location>
</feature>
<evidence type="ECO:0000313" key="2">
    <source>
        <dbReference type="EMBL" id="KKL20406.1"/>
    </source>
</evidence>
<proteinExistence type="predicted"/>
<comment type="caution">
    <text evidence="2">The sequence shown here is derived from an EMBL/GenBank/DDBJ whole genome shotgun (WGS) entry which is preliminary data.</text>
</comment>
<dbReference type="AlphaFoldDB" id="A0A0F9DRX0"/>
<name>A0A0F9DRX0_9ZZZZ</name>